<dbReference type="PANTHER" id="PTHR11103:SF18">
    <property type="entry name" value="SLR1189 PROTEIN"/>
    <property type="match status" value="1"/>
</dbReference>
<protein>
    <submittedName>
        <fullName evidence="6">Homocysteine S-methyltransferase</fullName>
    </submittedName>
</protein>
<keyword evidence="1 4" id="KW-0489">Methyltransferase</keyword>
<evidence type="ECO:0000256" key="4">
    <source>
        <dbReference type="PROSITE-ProRule" id="PRU00333"/>
    </source>
</evidence>
<evidence type="ECO:0000256" key="2">
    <source>
        <dbReference type="ARBA" id="ARBA00022679"/>
    </source>
</evidence>
<evidence type="ECO:0000256" key="1">
    <source>
        <dbReference type="ARBA" id="ARBA00022603"/>
    </source>
</evidence>
<comment type="pathway">
    <text evidence="3">Amino-acid biosynthesis; L-methionine biosynthesis via de novo pathway.</text>
</comment>
<feature type="binding site" evidence="4">
    <location>
        <position position="308"/>
    </location>
    <ligand>
        <name>Zn(2+)</name>
        <dbReference type="ChEBI" id="CHEBI:29105"/>
    </ligand>
</feature>
<dbReference type="GO" id="GO:0032259">
    <property type="term" value="P:methylation"/>
    <property type="evidence" value="ECO:0007669"/>
    <property type="project" value="UniProtKB-KW"/>
</dbReference>
<dbReference type="PROSITE" id="PS50970">
    <property type="entry name" value="HCY"/>
    <property type="match status" value="1"/>
</dbReference>
<feature type="binding site" evidence="4">
    <location>
        <position position="222"/>
    </location>
    <ligand>
        <name>Zn(2+)</name>
        <dbReference type="ChEBI" id="CHEBI:29105"/>
    </ligand>
</feature>
<dbReference type="Proteomes" id="UP001165289">
    <property type="component" value="Unassembled WGS sequence"/>
</dbReference>
<keyword evidence="4" id="KW-0479">Metal-binding</keyword>
<accession>A0AAV7K7R2</accession>
<feature type="binding site" evidence="4">
    <location>
        <position position="307"/>
    </location>
    <ligand>
        <name>Zn(2+)</name>
        <dbReference type="ChEBI" id="CHEBI:29105"/>
    </ligand>
</feature>
<dbReference type="GO" id="GO:0046872">
    <property type="term" value="F:metal ion binding"/>
    <property type="evidence" value="ECO:0007669"/>
    <property type="project" value="UniProtKB-KW"/>
</dbReference>
<sequence>MATAEVETFKPELRLILDGSMGSELHDTYPKVPDFYKLWSTAYLIHKPEYIVDLHKRYIQAGADVITTNNYSTVPRFLNNVGMLDRMEELVKLSGELAVKAVDTMRPTTKRPILIAGCIPPLNYSFQGEKIEKMEEASLLYEKIANALKPSVHFYLCETMSSLDEAIASLTGVTRVSDKPIWISLSLQDNDKCVLHSEEPLKEVLPIILDRFPKLLAVSLNCSNHYTITKGLDTVMEVVKGRKNIKYIAAYANDLNPIPDKEAVNKLWERFDGPSGFPAKPHNLDVTNYRDTIKGWVDKGCNVVGGCCGVGPAFIEEISKHWFPAREVRLVPPKV</sequence>
<evidence type="ECO:0000313" key="6">
    <source>
        <dbReference type="EMBL" id="KAI6656539.1"/>
    </source>
</evidence>
<name>A0AAV7K7R2_9METZ</name>
<dbReference type="GO" id="GO:0008168">
    <property type="term" value="F:methyltransferase activity"/>
    <property type="evidence" value="ECO:0007669"/>
    <property type="project" value="UniProtKB-UniRule"/>
</dbReference>
<dbReference type="Pfam" id="PF02574">
    <property type="entry name" value="S-methyl_trans"/>
    <property type="match status" value="1"/>
</dbReference>
<gene>
    <name evidence="6" type="ORF">LOD99_1334</name>
</gene>
<dbReference type="InterPro" id="IPR003726">
    <property type="entry name" value="HCY_dom"/>
</dbReference>
<reference evidence="6 7" key="1">
    <citation type="journal article" date="2023" name="BMC Biol.">
        <title>The compact genome of the sponge Oopsacas minuta (Hexactinellida) is lacking key metazoan core genes.</title>
        <authorList>
            <person name="Santini S."/>
            <person name="Schenkelaars Q."/>
            <person name="Jourda C."/>
            <person name="Duchesne M."/>
            <person name="Belahbib H."/>
            <person name="Rocher C."/>
            <person name="Selva M."/>
            <person name="Riesgo A."/>
            <person name="Vervoort M."/>
            <person name="Leys S.P."/>
            <person name="Kodjabachian L."/>
            <person name="Le Bivic A."/>
            <person name="Borchiellini C."/>
            <person name="Claverie J.M."/>
            <person name="Renard E."/>
        </authorList>
    </citation>
    <scope>NUCLEOTIDE SEQUENCE [LARGE SCALE GENOMIC DNA]</scope>
    <source>
        <strain evidence="6">SPO-2</strain>
    </source>
</reference>
<evidence type="ECO:0000259" key="5">
    <source>
        <dbReference type="PROSITE" id="PS50970"/>
    </source>
</evidence>
<dbReference type="PANTHER" id="PTHR11103">
    <property type="entry name" value="SLR1189 PROTEIN"/>
    <property type="match status" value="1"/>
</dbReference>
<dbReference type="AlphaFoldDB" id="A0AAV7K7R2"/>
<organism evidence="6 7">
    <name type="scientific">Oopsacas minuta</name>
    <dbReference type="NCBI Taxonomy" id="111878"/>
    <lineage>
        <taxon>Eukaryota</taxon>
        <taxon>Metazoa</taxon>
        <taxon>Porifera</taxon>
        <taxon>Hexactinellida</taxon>
        <taxon>Hexasterophora</taxon>
        <taxon>Lyssacinosida</taxon>
        <taxon>Leucopsacidae</taxon>
        <taxon>Oopsacas</taxon>
    </lineage>
</organism>
<dbReference type="SUPFAM" id="SSF82282">
    <property type="entry name" value="Homocysteine S-methyltransferase"/>
    <property type="match status" value="1"/>
</dbReference>
<dbReference type="EMBL" id="JAKMXF010000144">
    <property type="protein sequence ID" value="KAI6656539.1"/>
    <property type="molecule type" value="Genomic_DNA"/>
</dbReference>
<comment type="cofactor">
    <cofactor evidence="4">
        <name>Zn(2+)</name>
        <dbReference type="ChEBI" id="CHEBI:29105"/>
    </cofactor>
</comment>
<keyword evidence="7" id="KW-1185">Reference proteome</keyword>
<evidence type="ECO:0000256" key="3">
    <source>
        <dbReference type="ARBA" id="ARBA00034478"/>
    </source>
</evidence>
<keyword evidence="2 4" id="KW-0808">Transferase</keyword>
<proteinExistence type="predicted"/>
<dbReference type="InterPro" id="IPR036589">
    <property type="entry name" value="HCY_dom_sf"/>
</dbReference>
<feature type="domain" description="Hcy-binding" evidence="5">
    <location>
        <begin position="3"/>
        <end position="322"/>
    </location>
</feature>
<dbReference type="Gene3D" id="3.20.20.330">
    <property type="entry name" value="Homocysteine-binding-like domain"/>
    <property type="match status" value="1"/>
</dbReference>
<comment type="caution">
    <text evidence="6">The sequence shown here is derived from an EMBL/GenBank/DDBJ whole genome shotgun (WGS) entry which is preliminary data.</text>
</comment>
<keyword evidence="4" id="KW-0862">Zinc</keyword>
<evidence type="ECO:0000313" key="7">
    <source>
        <dbReference type="Proteomes" id="UP001165289"/>
    </source>
</evidence>